<dbReference type="InterPro" id="IPR050187">
    <property type="entry name" value="Lipid_Phosphate_FormReg"/>
</dbReference>
<evidence type="ECO:0000256" key="7">
    <source>
        <dbReference type="ARBA" id="ARBA00044037"/>
    </source>
</evidence>
<evidence type="ECO:0000259" key="8">
    <source>
        <dbReference type="PROSITE" id="PS50146"/>
    </source>
</evidence>
<evidence type="ECO:0000256" key="4">
    <source>
        <dbReference type="ARBA" id="ARBA00022777"/>
    </source>
</evidence>
<protein>
    <recommendedName>
        <fullName evidence="7">sphingosine kinase</fullName>
        <ecNumber evidence="7">2.7.1.91</ecNumber>
    </recommendedName>
</protein>
<dbReference type="InterPro" id="IPR001206">
    <property type="entry name" value="Diacylglycerol_kinase_cat_dom"/>
</dbReference>
<dbReference type="GO" id="GO:0005524">
    <property type="term" value="F:ATP binding"/>
    <property type="evidence" value="ECO:0007669"/>
    <property type="project" value="UniProtKB-KW"/>
</dbReference>
<keyword evidence="5" id="KW-0067">ATP-binding</keyword>
<dbReference type="GO" id="GO:0042981">
    <property type="term" value="P:regulation of apoptotic process"/>
    <property type="evidence" value="ECO:0007669"/>
    <property type="project" value="UniProtKB-ARBA"/>
</dbReference>
<dbReference type="EMBL" id="LR790669">
    <property type="protein sequence ID" value="CAB3266531.1"/>
    <property type="molecule type" value="mRNA"/>
</dbReference>
<evidence type="ECO:0000256" key="1">
    <source>
        <dbReference type="ARBA" id="ARBA00004308"/>
    </source>
</evidence>
<dbReference type="GO" id="GO:0005737">
    <property type="term" value="C:cytoplasm"/>
    <property type="evidence" value="ECO:0007669"/>
    <property type="project" value="TreeGrafter"/>
</dbReference>
<evidence type="ECO:0000256" key="5">
    <source>
        <dbReference type="ARBA" id="ARBA00022840"/>
    </source>
</evidence>
<organism evidence="9">
    <name type="scientific">Phallusia mammillata</name>
    <dbReference type="NCBI Taxonomy" id="59560"/>
    <lineage>
        <taxon>Eukaryota</taxon>
        <taxon>Metazoa</taxon>
        <taxon>Chordata</taxon>
        <taxon>Tunicata</taxon>
        <taxon>Ascidiacea</taxon>
        <taxon>Phlebobranchia</taxon>
        <taxon>Ascidiidae</taxon>
        <taxon>Phallusia</taxon>
    </lineage>
</organism>
<dbReference type="FunFam" id="3.40.50.10330:FF:000005">
    <property type="entry name" value="Sphingosine kinase 2"/>
    <property type="match status" value="1"/>
</dbReference>
<dbReference type="SUPFAM" id="SSF111331">
    <property type="entry name" value="NAD kinase/diacylglycerol kinase-like"/>
    <property type="match status" value="1"/>
</dbReference>
<evidence type="ECO:0000256" key="6">
    <source>
        <dbReference type="ARBA" id="ARBA00023136"/>
    </source>
</evidence>
<keyword evidence="3" id="KW-0547">Nucleotide-binding</keyword>
<dbReference type="Gene3D" id="3.40.50.10330">
    <property type="entry name" value="Probable inorganic polyphosphate/atp-NAD kinase, domain 1"/>
    <property type="match status" value="1"/>
</dbReference>
<accession>A0A6F9DTM8</accession>
<proteinExistence type="evidence at transcript level"/>
<feature type="domain" description="DAGKc" evidence="8">
    <location>
        <begin position="138"/>
        <end position="284"/>
    </location>
</feature>
<dbReference type="AlphaFoldDB" id="A0A6F9DTM8"/>
<dbReference type="PROSITE" id="PS50146">
    <property type="entry name" value="DAGK"/>
    <property type="match status" value="1"/>
</dbReference>
<sequence length="524" mass="58174">MDNNHDSNYLLTSEFFLYPQKMHVIAKLTETSIIITRKNGKPESQVEVINLKDVTGCHVSEGNCSTPAKWHLCVFVYPLKKKLLKGQIRQRISRSLGAGGSKTEEENKLTTTTWKRAIKHLITGRCVNHAEVNNLPDLECRNLVVYINPFSGQGKAMQIYKKHVKKMFAEAEIKHTVVKTEYAGHARHLARDLNLASCDGIVIVSGDGLIHEVVNGLMDRNDWKIAIQTPIGIVPGGSGNALAAAIVYASTGQHASLDLVTDSMFEIIKGRSRDLSLVYIQSQSSFYFSFLNVGWGFVADVDIESEKFRGLGNARFTLGCAVRIASYRKYHGMVSYLPLEKSGIINNGSKTQTTIGTSFKTKTLAETNWNNSSSAGIRSEESGYFSSKNTKIFHISSSLHESLPNEWKSIEEEFVWVMPVYLSHVGQDMFMMPNAKLDEDVIYLYCLKSGVGRAQLLNILLNIADGTHLNISSENTLVVPCRAFRLEPFTNKTGLLTVDGEAVSYEPIQATVTPIKSRIMCSSC</sequence>
<dbReference type="Gene3D" id="2.60.200.40">
    <property type="match status" value="1"/>
</dbReference>
<dbReference type="GO" id="GO:0046512">
    <property type="term" value="P:sphingosine biosynthetic process"/>
    <property type="evidence" value="ECO:0007669"/>
    <property type="project" value="TreeGrafter"/>
</dbReference>
<comment type="subcellular location">
    <subcellularLocation>
        <location evidence="1">Endomembrane system</location>
    </subcellularLocation>
</comment>
<gene>
    <name evidence="9" type="primary">Sphk2</name>
</gene>
<dbReference type="EC" id="2.7.1.91" evidence="7"/>
<evidence type="ECO:0000256" key="2">
    <source>
        <dbReference type="ARBA" id="ARBA00022679"/>
    </source>
</evidence>
<dbReference type="SMART" id="SM00046">
    <property type="entry name" value="DAGKc"/>
    <property type="match status" value="1"/>
</dbReference>
<dbReference type="GO" id="GO:0012505">
    <property type="term" value="C:endomembrane system"/>
    <property type="evidence" value="ECO:0007669"/>
    <property type="project" value="UniProtKB-SubCell"/>
</dbReference>
<keyword evidence="6" id="KW-0472">Membrane</keyword>
<evidence type="ECO:0000256" key="3">
    <source>
        <dbReference type="ARBA" id="ARBA00022741"/>
    </source>
</evidence>
<keyword evidence="4 9" id="KW-0418">Kinase</keyword>
<dbReference type="InterPro" id="IPR017438">
    <property type="entry name" value="ATP-NAD_kinase_N"/>
</dbReference>
<keyword evidence="2" id="KW-0808">Transferase</keyword>
<dbReference type="InterPro" id="IPR016064">
    <property type="entry name" value="NAD/diacylglycerol_kinase_sf"/>
</dbReference>
<dbReference type="PANTHER" id="PTHR12358">
    <property type="entry name" value="SPHINGOSINE KINASE"/>
    <property type="match status" value="1"/>
</dbReference>
<dbReference type="Pfam" id="PF00781">
    <property type="entry name" value="DAGK_cat"/>
    <property type="match status" value="1"/>
</dbReference>
<reference evidence="9" key="1">
    <citation type="submission" date="2020-04" db="EMBL/GenBank/DDBJ databases">
        <authorList>
            <person name="Neveu A P."/>
        </authorList>
    </citation>
    <scope>NUCLEOTIDE SEQUENCE</scope>
    <source>
        <tissue evidence="9">Whole embryo</tissue>
    </source>
</reference>
<dbReference type="GO" id="GO:0016020">
    <property type="term" value="C:membrane"/>
    <property type="evidence" value="ECO:0007669"/>
    <property type="project" value="TreeGrafter"/>
</dbReference>
<name>A0A6F9DTM8_9ASCI</name>
<dbReference type="GO" id="GO:0008481">
    <property type="term" value="F:sphingosine kinase activity"/>
    <property type="evidence" value="ECO:0007669"/>
    <property type="project" value="UniProtKB-EC"/>
</dbReference>
<dbReference type="PANTHER" id="PTHR12358:SF112">
    <property type="entry name" value="LD11247P-RELATED"/>
    <property type="match status" value="1"/>
</dbReference>
<evidence type="ECO:0000313" key="9">
    <source>
        <dbReference type="EMBL" id="CAB3266531.1"/>
    </source>
</evidence>